<proteinExistence type="predicted"/>
<feature type="compositionally biased region" description="Low complexity" evidence="1">
    <location>
        <begin position="7"/>
        <end position="26"/>
    </location>
</feature>
<dbReference type="AlphaFoldDB" id="A0A5J6V5B0"/>
<evidence type="ECO:0000313" key="3">
    <source>
        <dbReference type="Proteomes" id="UP000326546"/>
    </source>
</evidence>
<dbReference type="EMBL" id="CP044427">
    <property type="protein sequence ID" value="QFG69170.1"/>
    <property type="molecule type" value="Genomic_DNA"/>
</dbReference>
<sequence length="268" mass="27454">MERPTWPARGPSGSSGGWSAAAADGPVEGPGVVAHLRRPDGQLQVGVGPRSWVVHGWSPASSPAASPASLLVRALSGDRPWPPGPPALARPCRVVGHGELAVEMRRHLGSAADPGAAGGPVVLVTAYAVPVGTARRPDLVSTPVLPVVAQSSRVVVGPWTGLRTGPCLHCLDLHRVDADPAWPALAAALDDPVTCPPPPRHGADVMALVTALAGLLVDGLRCDGRDADGLAYEVGAQRPHLVLRRWPTHAACPWHPGGTGATGRRVGG</sequence>
<dbReference type="OrthoDB" id="4426339at2"/>
<protein>
    <recommendedName>
        <fullName evidence="4">TOMM leader peptide-binding protein</fullName>
    </recommendedName>
</protein>
<evidence type="ECO:0008006" key="4">
    <source>
        <dbReference type="Google" id="ProtNLM"/>
    </source>
</evidence>
<organism evidence="2 3">
    <name type="scientific">Ornithinimicrobium pratense</name>
    <dbReference type="NCBI Taxonomy" id="2593973"/>
    <lineage>
        <taxon>Bacteria</taxon>
        <taxon>Bacillati</taxon>
        <taxon>Actinomycetota</taxon>
        <taxon>Actinomycetes</taxon>
        <taxon>Micrococcales</taxon>
        <taxon>Ornithinimicrobiaceae</taxon>
        <taxon>Ornithinimicrobium</taxon>
    </lineage>
</organism>
<reference evidence="2 3" key="1">
    <citation type="submission" date="2019-09" db="EMBL/GenBank/DDBJ databases">
        <title>Serinicoccus pratensis sp. nov., isolated from meadow soil.</title>
        <authorList>
            <person name="Zhang W."/>
        </authorList>
    </citation>
    <scope>NUCLEOTIDE SEQUENCE [LARGE SCALE GENOMIC DNA]</scope>
    <source>
        <strain evidence="2 3">W204</strain>
    </source>
</reference>
<dbReference type="RefSeq" id="WP_158061553.1">
    <property type="nucleotide sequence ID" value="NZ_CP044427.1"/>
</dbReference>
<gene>
    <name evidence="2" type="ORF">FY030_11055</name>
</gene>
<dbReference type="Gene3D" id="3.40.50.720">
    <property type="entry name" value="NAD(P)-binding Rossmann-like Domain"/>
    <property type="match status" value="1"/>
</dbReference>
<accession>A0A5J6V5B0</accession>
<evidence type="ECO:0000256" key="1">
    <source>
        <dbReference type="SAM" id="MobiDB-lite"/>
    </source>
</evidence>
<dbReference type="KEGG" id="serw:FY030_11055"/>
<feature type="region of interest" description="Disordered" evidence="1">
    <location>
        <begin position="1"/>
        <end position="34"/>
    </location>
</feature>
<keyword evidence="3" id="KW-1185">Reference proteome</keyword>
<dbReference type="Proteomes" id="UP000326546">
    <property type="component" value="Chromosome"/>
</dbReference>
<name>A0A5J6V5B0_9MICO</name>
<evidence type="ECO:0000313" key="2">
    <source>
        <dbReference type="EMBL" id="QFG69170.1"/>
    </source>
</evidence>